<dbReference type="GO" id="GO:0005125">
    <property type="term" value="F:cytokine activity"/>
    <property type="evidence" value="ECO:0007669"/>
    <property type="project" value="UniProtKB-KW"/>
</dbReference>
<evidence type="ECO:0000256" key="6">
    <source>
        <dbReference type="SAM" id="SignalP"/>
    </source>
</evidence>
<dbReference type="GO" id="GO:0051607">
    <property type="term" value="P:defense response to virus"/>
    <property type="evidence" value="ECO:0007669"/>
    <property type="project" value="UniProtKB-KW"/>
</dbReference>
<dbReference type="OrthoDB" id="8922121at2759"/>
<keyword evidence="4" id="KW-0051">Antiviral defense</keyword>
<dbReference type="Gene3D" id="1.20.1250.10">
    <property type="match status" value="1"/>
</dbReference>
<keyword evidence="5" id="KW-1015">Disulfide bond</keyword>
<feature type="signal peptide" evidence="6">
    <location>
        <begin position="1"/>
        <end position="22"/>
    </location>
</feature>
<evidence type="ECO:0000256" key="5">
    <source>
        <dbReference type="ARBA" id="ARBA00023157"/>
    </source>
</evidence>
<gene>
    <name evidence="7" type="primary">IFNc</name>
</gene>
<dbReference type="GO" id="GO:0005615">
    <property type="term" value="C:extracellular space"/>
    <property type="evidence" value="ECO:0007669"/>
    <property type="project" value="UniProtKB-KW"/>
</dbReference>
<organism evidence="7">
    <name type="scientific">Siniperca chuatsi</name>
    <name type="common">Mandarin fish</name>
    <dbReference type="NCBI Taxonomy" id="119488"/>
    <lineage>
        <taxon>Eukaryota</taxon>
        <taxon>Metazoa</taxon>
        <taxon>Chordata</taxon>
        <taxon>Craniata</taxon>
        <taxon>Vertebrata</taxon>
        <taxon>Euteleostomi</taxon>
        <taxon>Actinopterygii</taxon>
        <taxon>Neopterygii</taxon>
        <taxon>Teleostei</taxon>
        <taxon>Neoteleostei</taxon>
        <taxon>Acanthomorphata</taxon>
        <taxon>Eupercaria</taxon>
        <taxon>Centrarchiformes</taxon>
        <taxon>Centrarchoidei</taxon>
        <taxon>Sinipercidae</taxon>
        <taxon>Siniperca</taxon>
    </lineage>
</organism>
<evidence type="ECO:0000256" key="2">
    <source>
        <dbReference type="ARBA" id="ARBA00022514"/>
    </source>
</evidence>
<keyword evidence="6" id="KW-0732">Signal</keyword>
<evidence type="ECO:0000313" key="7">
    <source>
        <dbReference type="EMBL" id="AVJ47966.1"/>
    </source>
</evidence>
<keyword evidence="2" id="KW-0202">Cytokine</keyword>
<dbReference type="EMBL" id="KY768914">
    <property type="protein sequence ID" value="AVJ47959.1"/>
    <property type="molecule type" value="mRNA"/>
</dbReference>
<dbReference type="SUPFAM" id="SSF47266">
    <property type="entry name" value="4-helical cytokines"/>
    <property type="match status" value="1"/>
</dbReference>
<dbReference type="InterPro" id="IPR000471">
    <property type="entry name" value="Interferon_alpha/beta/delta"/>
</dbReference>
<sequence length="194" mass="21659">MTLSSVLLVLLQVCSLQLMVAAMPKCQLQGDLVMSTHHLLRDLGEEFPVHCRVLNTNISFPDSAFPAKTTNHPQCRQALWVVYESLREAGQIFGDHELPVGEGGVTWDNAKLEDFQNLQFRLLEEGSCLSRVSGSGVLSSYFSNVTAVLQQQESAACGWMALRRDLLRVLATGLQKHCTCFTWRDGHKCRDHAQ</sequence>
<dbReference type="SMR" id="A0A3Q8E9K1"/>
<protein>
    <submittedName>
        <fullName evidence="7">Type I interferon c</fullName>
    </submittedName>
</protein>
<accession>A0A3Q8E9K1</accession>
<proteinExistence type="evidence at transcript level"/>
<keyword evidence="3" id="KW-0964">Secreted</keyword>
<dbReference type="GO" id="GO:0005126">
    <property type="term" value="F:cytokine receptor binding"/>
    <property type="evidence" value="ECO:0007669"/>
    <property type="project" value="InterPro"/>
</dbReference>
<evidence type="ECO:0000256" key="1">
    <source>
        <dbReference type="ARBA" id="ARBA00004613"/>
    </source>
</evidence>
<dbReference type="AlphaFoldDB" id="A0A3Q8E9K1"/>
<comment type="subcellular location">
    <subcellularLocation>
        <location evidence="1">Secreted</location>
    </subcellularLocation>
</comment>
<evidence type="ECO:0000256" key="4">
    <source>
        <dbReference type="ARBA" id="ARBA00023118"/>
    </source>
</evidence>
<evidence type="ECO:0000256" key="3">
    <source>
        <dbReference type="ARBA" id="ARBA00022525"/>
    </source>
</evidence>
<feature type="chain" id="PRO_5036090202" evidence="6">
    <location>
        <begin position="23"/>
        <end position="194"/>
    </location>
</feature>
<name>A0A3Q8E9K1_SINCH</name>
<dbReference type="EMBL" id="KY768921">
    <property type="protein sequence ID" value="AVJ47966.1"/>
    <property type="molecule type" value="Genomic_DNA"/>
</dbReference>
<reference evidence="7" key="1">
    <citation type="submission" date="2017-03" db="EMBL/GenBank/DDBJ databases">
        <title>Characterization of Mandarin fish type I Interferons and their receptors.</title>
        <authorList>
            <person name="Laghari Z.A."/>
            <person name="Chen S.N."/>
            <person name="Li L."/>
            <person name="Huo H.J."/>
            <person name="Hou J."/>
            <person name="Nie P."/>
        </authorList>
    </citation>
    <scope>NUCLEOTIDE SEQUENCE</scope>
</reference>
<dbReference type="Pfam" id="PF00143">
    <property type="entry name" value="Interferon"/>
    <property type="match status" value="1"/>
</dbReference>
<dbReference type="InterPro" id="IPR009079">
    <property type="entry name" value="4_helix_cytokine-like_core"/>
</dbReference>